<dbReference type="InterPro" id="IPR036424">
    <property type="entry name" value="UPP_synth-like_sf"/>
</dbReference>
<dbReference type="PROSITE" id="PS01066">
    <property type="entry name" value="UPP_SYNTHASE"/>
    <property type="match status" value="1"/>
</dbReference>
<evidence type="ECO:0000256" key="6">
    <source>
        <dbReference type="ARBA" id="ARBA00022824"/>
    </source>
</evidence>
<dbReference type="GO" id="GO:1904423">
    <property type="term" value="C:dehydrodolichyl diphosphate synthase complex"/>
    <property type="evidence" value="ECO:0007669"/>
    <property type="project" value="TreeGrafter"/>
</dbReference>
<dbReference type="SUPFAM" id="SSF64005">
    <property type="entry name" value="Undecaprenyl diphosphate synthase"/>
    <property type="match status" value="1"/>
</dbReference>
<evidence type="ECO:0000313" key="14">
    <source>
        <dbReference type="Proteomes" id="UP000789831"/>
    </source>
</evidence>
<dbReference type="HAMAP" id="MF_01139">
    <property type="entry name" value="ISPT"/>
    <property type="match status" value="1"/>
</dbReference>
<protein>
    <recommendedName>
        <fullName evidence="12">Alkyl transferase</fullName>
        <ecNumber evidence="12">2.5.1.-</ecNumber>
    </recommendedName>
</protein>
<evidence type="ECO:0000256" key="3">
    <source>
        <dbReference type="ARBA" id="ARBA00004922"/>
    </source>
</evidence>
<dbReference type="InterPro" id="IPR001441">
    <property type="entry name" value="UPP_synth-like"/>
</dbReference>
<proteinExistence type="inferred from homology"/>
<evidence type="ECO:0000256" key="2">
    <source>
        <dbReference type="ARBA" id="ARBA00004406"/>
    </source>
</evidence>
<evidence type="ECO:0000256" key="4">
    <source>
        <dbReference type="ARBA" id="ARBA00005432"/>
    </source>
</evidence>
<comment type="subunit">
    <text evidence="11">Forms an active dehydrodolichyl diphosphate synthase complex with NUS1.</text>
</comment>
<evidence type="ECO:0000256" key="11">
    <source>
        <dbReference type="ARBA" id="ARBA00064670"/>
    </source>
</evidence>
<dbReference type="InterPro" id="IPR018520">
    <property type="entry name" value="UPP_synth-like_CS"/>
</dbReference>
<comment type="caution">
    <text evidence="13">The sequence shown here is derived from an EMBL/GenBank/DDBJ whole genome shotgun (WGS) entry which is preliminary data.</text>
</comment>
<evidence type="ECO:0000313" key="13">
    <source>
        <dbReference type="EMBL" id="CAG8607653.1"/>
    </source>
</evidence>
<comment type="subcellular location">
    <subcellularLocation>
        <location evidence="2">Endoplasmic reticulum membrane</location>
        <topology evidence="2">Peripheral membrane protein</topology>
    </subcellularLocation>
</comment>
<evidence type="ECO:0000256" key="10">
    <source>
        <dbReference type="ARBA" id="ARBA00058504"/>
    </source>
</evidence>
<comment type="pathway">
    <text evidence="3">Protein modification; protein glycosylation.</text>
</comment>
<dbReference type="Pfam" id="PF01255">
    <property type="entry name" value="Prenyltransf"/>
    <property type="match status" value="1"/>
</dbReference>
<comment type="function">
    <text evidence="10">With NUS1, forms the dehydrodolichyl diphosphate synthase (DDS) complex, an essential component of the dolichol monophosphate (Dol-P) biosynthetic machinery. Adds multiple copies of isopentenyl pyrophosphate (IPP) to farnesyl pyrophosphate (FPP) to produce dehydrodolichyl diphosphate (Dedol-PP), a precursor of dolichol which is utilized as a sugar carrier in protein glycosylation in the endoplasmic reticulum (ER).</text>
</comment>
<dbReference type="GO" id="GO:0045547">
    <property type="term" value="F:ditrans,polycis-polyprenyl diphosphate synthase [(2E,6E)-farnesyl diphosphate specific] activity"/>
    <property type="evidence" value="ECO:0007669"/>
    <property type="project" value="UniProtKB-EC"/>
</dbReference>
<keyword evidence="5 12" id="KW-0808">Transferase</keyword>
<evidence type="ECO:0000256" key="12">
    <source>
        <dbReference type="RuleBase" id="RU363018"/>
    </source>
</evidence>
<reference evidence="13" key="1">
    <citation type="submission" date="2021-06" db="EMBL/GenBank/DDBJ databases">
        <authorList>
            <person name="Kallberg Y."/>
            <person name="Tangrot J."/>
            <person name="Rosling A."/>
        </authorList>
    </citation>
    <scope>NUCLEOTIDE SEQUENCE</scope>
    <source>
        <strain evidence="13">MT106</strain>
    </source>
</reference>
<evidence type="ECO:0000256" key="8">
    <source>
        <dbReference type="ARBA" id="ARBA00023136"/>
    </source>
</evidence>
<dbReference type="GO" id="GO:0005811">
    <property type="term" value="C:lipid droplet"/>
    <property type="evidence" value="ECO:0007669"/>
    <property type="project" value="TreeGrafter"/>
</dbReference>
<sequence>MSLDKATISCAPISNQPFSTPLHPFPELNFFTSPIAYLSNFSRRLLIKILRQGPIPQHVGFVMDGNRRFAKKINVQTGEGHYMGFQKLEEVLELCLELGIKAVTVYAFSIENFKRPKEEVETLMNLARNKLRELYENNDVVSKYGVSIRVLGNRSLLPEDLLIEMEKAEDSTKENNRTILNLCCPYTSRDEIATAVRKVVKQVEKGETKISEIDEKLLDSKLYTNGCPPLEVLIRTSGEIRLSDFLLWQCHEKCNIHFVNCYWPEFGLWEMLPIILDYQRGFLGQR</sequence>
<dbReference type="GO" id="GO:0016094">
    <property type="term" value="P:polyprenol biosynthetic process"/>
    <property type="evidence" value="ECO:0007669"/>
    <property type="project" value="TreeGrafter"/>
</dbReference>
<dbReference type="EC" id="2.5.1.-" evidence="12"/>
<dbReference type="AlphaFoldDB" id="A0A9N9CQR0"/>
<dbReference type="Gene3D" id="3.40.1180.10">
    <property type="entry name" value="Decaprenyl diphosphate synthase-like"/>
    <property type="match status" value="1"/>
</dbReference>
<dbReference type="EMBL" id="CAJVPL010002348">
    <property type="protein sequence ID" value="CAG8607653.1"/>
    <property type="molecule type" value="Genomic_DNA"/>
</dbReference>
<dbReference type="Proteomes" id="UP000789831">
    <property type="component" value="Unassembled WGS sequence"/>
</dbReference>
<evidence type="ECO:0000256" key="7">
    <source>
        <dbReference type="ARBA" id="ARBA00022842"/>
    </source>
</evidence>
<keyword evidence="6" id="KW-0256">Endoplasmic reticulum</keyword>
<evidence type="ECO:0000256" key="5">
    <source>
        <dbReference type="ARBA" id="ARBA00022679"/>
    </source>
</evidence>
<dbReference type="NCBIfam" id="TIGR00055">
    <property type="entry name" value="uppS"/>
    <property type="match status" value="1"/>
</dbReference>
<accession>A0A9N9CQR0</accession>
<dbReference type="PANTHER" id="PTHR10291:SF43">
    <property type="entry name" value="DEHYDRODOLICHYL DIPHOSPHATE SYNTHASE COMPLEX SUBUNIT DHDDS"/>
    <property type="match status" value="1"/>
</dbReference>
<gene>
    <name evidence="13" type="ORF">AGERDE_LOCUS9426</name>
</gene>
<dbReference type="GO" id="GO:0005789">
    <property type="term" value="C:endoplasmic reticulum membrane"/>
    <property type="evidence" value="ECO:0007669"/>
    <property type="project" value="UniProtKB-SubCell"/>
</dbReference>
<comment type="catalytic activity">
    <reaction evidence="9">
        <text>n isopentenyl diphosphate + (2E,6E)-farnesyl diphosphate = a di-trans,poly-cis-polyprenyl diphosphate + n diphosphate</text>
        <dbReference type="Rhea" id="RHEA:53008"/>
        <dbReference type="Rhea" id="RHEA-COMP:19494"/>
        <dbReference type="ChEBI" id="CHEBI:33019"/>
        <dbReference type="ChEBI" id="CHEBI:128769"/>
        <dbReference type="ChEBI" id="CHEBI:136960"/>
        <dbReference type="ChEBI" id="CHEBI:175763"/>
        <dbReference type="EC" id="2.5.1.87"/>
    </reaction>
</comment>
<evidence type="ECO:0000256" key="9">
    <source>
        <dbReference type="ARBA" id="ARBA00047353"/>
    </source>
</evidence>
<comment type="cofactor">
    <cofactor evidence="1">
        <name>Mg(2+)</name>
        <dbReference type="ChEBI" id="CHEBI:18420"/>
    </cofactor>
</comment>
<evidence type="ECO:0000256" key="1">
    <source>
        <dbReference type="ARBA" id="ARBA00001946"/>
    </source>
</evidence>
<dbReference type="PANTHER" id="PTHR10291">
    <property type="entry name" value="DEHYDRODOLICHYL DIPHOSPHATE SYNTHASE FAMILY MEMBER"/>
    <property type="match status" value="1"/>
</dbReference>
<organism evidence="13 14">
    <name type="scientific">Ambispora gerdemannii</name>
    <dbReference type="NCBI Taxonomy" id="144530"/>
    <lineage>
        <taxon>Eukaryota</taxon>
        <taxon>Fungi</taxon>
        <taxon>Fungi incertae sedis</taxon>
        <taxon>Mucoromycota</taxon>
        <taxon>Glomeromycotina</taxon>
        <taxon>Glomeromycetes</taxon>
        <taxon>Archaeosporales</taxon>
        <taxon>Ambisporaceae</taxon>
        <taxon>Ambispora</taxon>
    </lineage>
</organism>
<dbReference type="OrthoDB" id="4173905at2759"/>
<comment type="similarity">
    <text evidence="4 12">Belongs to the UPP synthase family.</text>
</comment>
<dbReference type="FunFam" id="3.40.1180.10:FF:000002">
    <property type="entry name" value="Alkyl transferase"/>
    <property type="match status" value="1"/>
</dbReference>
<keyword evidence="14" id="KW-1185">Reference proteome</keyword>
<keyword evidence="7" id="KW-0460">Magnesium</keyword>
<name>A0A9N9CQR0_9GLOM</name>
<keyword evidence="8" id="KW-0472">Membrane</keyword>
<dbReference type="CDD" id="cd00475">
    <property type="entry name" value="Cis_IPPS"/>
    <property type="match status" value="1"/>
</dbReference>